<name>A0A0G1EKE7_9BACT</name>
<comment type="caution">
    <text evidence="2">The sequence shown here is derived from an EMBL/GenBank/DDBJ whole genome shotgun (WGS) entry which is preliminary data.</text>
</comment>
<feature type="transmembrane region" description="Helical" evidence="1">
    <location>
        <begin position="5"/>
        <end position="23"/>
    </location>
</feature>
<keyword evidence="1" id="KW-0812">Transmembrane</keyword>
<dbReference type="AlphaFoldDB" id="A0A0G1EKE7"/>
<evidence type="ECO:0000256" key="1">
    <source>
        <dbReference type="SAM" id="Phobius"/>
    </source>
</evidence>
<protein>
    <submittedName>
        <fullName evidence="2">Uncharacterized protein</fullName>
    </submittedName>
</protein>
<accession>A0A0G1EKE7</accession>
<organism evidence="2 3">
    <name type="scientific">Candidatus Gottesmanbacteria bacterium GW2011_GWA1_43_11</name>
    <dbReference type="NCBI Taxonomy" id="1618436"/>
    <lineage>
        <taxon>Bacteria</taxon>
        <taxon>Candidatus Gottesmaniibacteriota</taxon>
    </lineage>
</organism>
<keyword evidence="1" id="KW-1133">Transmembrane helix</keyword>
<proteinExistence type="predicted"/>
<dbReference type="EMBL" id="LCFB01000037">
    <property type="protein sequence ID" value="KKS83516.1"/>
    <property type="molecule type" value="Genomic_DNA"/>
</dbReference>
<dbReference type="Proteomes" id="UP000034543">
    <property type="component" value="Unassembled WGS sequence"/>
</dbReference>
<dbReference type="Pfam" id="PF13196">
    <property type="entry name" value="DUF4012"/>
    <property type="match status" value="1"/>
</dbReference>
<gene>
    <name evidence="2" type="ORF">UV59_C0037G0005</name>
</gene>
<evidence type="ECO:0000313" key="2">
    <source>
        <dbReference type="EMBL" id="KKS83516.1"/>
    </source>
</evidence>
<sequence>MKKVIVVIIAVAMMLVGIVIVSLRCLGEYNSLVKVIFFGGTHQFTGINNSNNYCVSVVPFFKNLSQYTQDATYIVLFQNNSEIRPSGGFMGSFARVQFENNVLKNWEIENIHVADGQITTELIPPIPLQQAFRLGFDTLRNSNWEIDFTQAGAIINKFFLLSGEEKIDGIIAVNTGLIKKWLQVVGTIRTPDYPELVTADTFYDLAQRYAEQSFFPGSTQKQDYLRAVGKALWDKTQQSSIFTKIKLARLIYDQLEKKQILIWLADTNRALEISHKEWDGGLGNYEVDYLYPVESNLGANKANCCIDRHLVQEVTLDKDIQSSVAIELINENPSNTPHPPESWGGDYINYERIVIPAAAQITKVAVNDQQYVLDNNKDPIFPPNIDKDFGYSTQTQGKFTSIGFWTLVPAQKSIKIQLVYKLPLQKNEAVNYEVVVRRQPGIYKLPYRLYINGKKKVDQILEADKTFTFSN</sequence>
<keyword evidence="1" id="KW-0472">Membrane</keyword>
<reference evidence="2 3" key="1">
    <citation type="journal article" date="2015" name="Nature">
        <title>rRNA introns, odd ribosomes, and small enigmatic genomes across a large radiation of phyla.</title>
        <authorList>
            <person name="Brown C.T."/>
            <person name="Hug L.A."/>
            <person name="Thomas B.C."/>
            <person name="Sharon I."/>
            <person name="Castelle C.J."/>
            <person name="Singh A."/>
            <person name="Wilkins M.J."/>
            <person name="Williams K.H."/>
            <person name="Banfield J.F."/>
        </authorList>
    </citation>
    <scope>NUCLEOTIDE SEQUENCE [LARGE SCALE GENOMIC DNA]</scope>
</reference>
<evidence type="ECO:0000313" key="3">
    <source>
        <dbReference type="Proteomes" id="UP000034543"/>
    </source>
</evidence>
<dbReference type="STRING" id="1618436.UV59_C0037G0005"/>
<dbReference type="InterPro" id="IPR025101">
    <property type="entry name" value="DUF4012"/>
</dbReference>